<dbReference type="PANTHER" id="PTHR33939:SF1">
    <property type="entry name" value="DUF4371 DOMAIN-CONTAINING PROTEIN"/>
    <property type="match status" value="1"/>
</dbReference>
<dbReference type="InterPro" id="IPR036397">
    <property type="entry name" value="RNaseH_sf"/>
</dbReference>
<evidence type="ECO:0000313" key="3">
    <source>
        <dbReference type="EMBL" id="KAF1759086.1"/>
    </source>
</evidence>
<gene>
    <name evidence="2" type="ORF">GCK72_012756</name>
    <name evidence="3" type="ORF">GCK72_015546</name>
</gene>
<name>A0A6A5GWU4_CAERE</name>
<dbReference type="AlphaFoldDB" id="A0A6A5GWU4"/>
<dbReference type="Pfam" id="PF13358">
    <property type="entry name" value="DDE_3"/>
    <property type="match status" value="1"/>
</dbReference>
<accession>A0A6A5GWU4</accession>
<dbReference type="CTD" id="78775608"/>
<dbReference type="KEGG" id="crq:GCK72_012756"/>
<evidence type="ECO:0000313" key="2">
    <source>
        <dbReference type="EMBL" id="KAF1756303.1"/>
    </source>
</evidence>
<evidence type="ECO:0000313" key="4">
    <source>
        <dbReference type="Proteomes" id="UP000483820"/>
    </source>
</evidence>
<protein>
    <recommendedName>
        <fullName evidence="1">Tc1-like transposase DDE domain-containing protein</fullName>
    </recommendedName>
</protein>
<dbReference type="InterPro" id="IPR038717">
    <property type="entry name" value="Tc1-like_DDE_dom"/>
</dbReference>
<proteinExistence type="predicted"/>
<dbReference type="EMBL" id="WUAV01000004">
    <property type="protein sequence ID" value="KAF1759086.1"/>
    <property type="molecule type" value="Genomic_DNA"/>
</dbReference>
<dbReference type="EMBL" id="WUAV01000004">
    <property type="protein sequence ID" value="KAF1756303.1"/>
    <property type="molecule type" value="Genomic_DNA"/>
</dbReference>
<dbReference type="GeneID" id="78775608"/>
<sequence length="544" mass="62795">MLPPNVKVRFTNLGLASSTRLWPREMLSLKQINDLEKSPLGFLLINNGTDVSTQTELGTSTSSQTSYETPLHESFYEVVTQLNTVEVKKPTGNSQARLMQMIKNIVTQLDNFKIQLGTFARFTVFRNINKLASSFLGIAETTVIRFNKKMEVDNQVKRSQTRKMRNETALKLLDSDERKIITDHIQKCYIDDSNFSIQSLHADLQNLYDYPYSASTLYRQLKAMRYSYKLKTYNPFSTTRDEIVNWRARYLRMMEELRQQGAFICYYDETWIYHGMTKTRGWNPTDTNPYLIANMGDLKKPRPGFAASSDKGQRAIVLAVVTEAEVLPGSVDIVIPNRHPSEILVDYHQYMSSDLYIEYMKKVLPQIVAATPKGRQPTLVIDNATIHNTLVDKLPTKSSKKAELRAFLEKHNVDCAVDATNLQLWEEVKALMETRGGRDAMKRYYVDEYAESLGVKIVRLPPYHCQFSPIELVWNQLKTHLRSAGKTTDKLEVVAERAKTWLKNTNESQIAWTYEHILEIEEGIKLVMDEDEETWEWNDDESDM</sequence>
<dbReference type="RefSeq" id="XP_053584148.1">
    <property type="nucleotide sequence ID" value="XM_053729376.1"/>
</dbReference>
<dbReference type="Proteomes" id="UP000483820">
    <property type="component" value="Chromosome IV"/>
</dbReference>
<comment type="caution">
    <text evidence="3">The sequence shown here is derived from an EMBL/GenBank/DDBJ whole genome shotgun (WGS) entry which is preliminary data.</text>
</comment>
<dbReference type="PANTHER" id="PTHR33939">
    <property type="entry name" value="PROTEIN CBG22215"/>
    <property type="match status" value="1"/>
</dbReference>
<evidence type="ECO:0000259" key="1">
    <source>
        <dbReference type="Pfam" id="PF13358"/>
    </source>
</evidence>
<organism evidence="3 4">
    <name type="scientific">Caenorhabditis remanei</name>
    <name type="common">Caenorhabditis vulgaris</name>
    <dbReference type="NCBI Taxonomy" id="31234"/>
    <lineage>
        <taxon>Eukaryota</taxon>
        <taxon>Metazoa</taxon>
        <taxon>Ecdysozoa</taxon>
        <taxon>Nematoda</taxon>
        <taxon>Chromadorea</taxon>
        <taxon>Rhabditida</taxon>
        <taxon>Rhabditina</taxon>
        <taxon>Rhabditomorpha</taxon>
        <taxon>Rhabditoidea</taxon>
        <taxon>Rhabditidae</taxon>
        <taxon>Peloderinae</taxon>
        <taxon>Caenorhabditis</taxon>
    </lineage>
</organism>
<dbReference type="Gene3D" id="3.30.420.10">
    <property type="entry name" value="Ribonuclease H-like superfamily/Ribonuclease H"/>
    <property type="match status" value="1"/>
</dbReference>
<feature type="domain" description="Tc1-like transposase DDE" evidence="1">
    <location>
        <begin position="337"/>
        <end position="486"/>
    </location>
</feature>
<reference evidence="3 4" key="1">
    <citation type="submission" date="2019-12" db="EMBL/GenBank/DDBJ databases">
        <title>Chromosome-level assembly of the Caenorhabditis remanei genome.</title>
        <authorList>
            <person name="Teterina A.A."/>
            <person name="Willis J.H."/>
            <person name="Phillips P.C."/>
        </authorList>
    </citation>
    <scope>NUCLEOTIDE SEQUENCE [LARGE SCALE GENOMIC DNA]</scope>
    <source>
        <strain evidence="3 4">PX506</strain>
        <tissue evidence="3">Whole organism</tissue>
    </source>
</reference>
<dbReference type="GO" id="GO:0003676">
    <property type="term" value="F:nucleic acid binding"/>
    <property type="evidence" value="ECO:0007669"/>
    <property type="project" value="InterPro"/>
</dbReference>